<sequence>MYISSLVSSLAPLEQFPPVWWHLLMQNPEFLSWPPESWFALRSLDPGTRDWDKALNGQADLPPQAKEITCGDQRWILWNDEYEEYLKTKLDPIVPKISTICCLRLTITMKVRVEYLEDRSYELERIYNQLSRFLTISISILYTIARLTILVLLFTSLRVVPEEIYKNTPWPRFLLNIF</sequence>
<dbReference type="AlphaFoldDB" id="A0AA39R0V8"/>
<keyword evidence="1" id="KW-0472">Membrane</keyword>
<dbReference type="Proteomes" id="UP001166286">
    <property type="component" value="Unassembled WGS sequence"/>
</dbReference>
<proteinExistence type="predicted"/>
<gene>
    <name evidence="2" type="ORF">JMJ35_004869</name>
</gene>
<name>A0AA39R0V8_9LECA</name>
<evidence type="ECO:0000256" key="1">
    <source>
        <dbReference type="SAM" id="Phobius"/>
    </source>
</evidence>
<evidence type="ECO:0000313" key="2">
    <source>
        <dbReference type="EMBL" id="KAK0512852.1"/>
    </source>
</evidence>
<comment type="caution">
    <text evidence="2">The sequence shown here is derived from an EMBL/GenBank/DDBJ whole genome shotgun (WGS) entry which is preliminary data.</text>
</comment>
<dbReference type="EMBL" id="JAFEKC020000009">
    <property type="protein sequence ID" value="KAK0512852.1"/>
    <property type="molecule type" value="Genomic_DNA"/>
</dbReference>
<accession>A0AA39R0V8</accession>
<evidence type="ECO:0000313" key="3">
    <source>
        <dbReference type="Proteomes" id="UP001166286"/>
    </source>
</evidence>
<keyword evidence="3" id="KW-1185">Reference proteome</keyword>
<organism evidence="2 3">
    <name type="scientific">Cladonia borealis</name>
    <dbReference type="NCBI Taxonomy" id="184061"/>
    <lineage>
        <taxon>Eukaryota</taxon>
        <taxon>Fungi</taxon>
        <taxon>Dikarya</taxon>
        <taxon>Ascomycota</taxon>
        <taxon>Pezizomycotina</taxon>
        <taxon>Lecanoromycetes</taxon>
        <taxon>OSLEUM clade</taxon>
        <taxon>Lecanoromycetidae</taxon>
        <taxon>Lecanorales</taxon>
        <taxon>Lecanorineae</taxon>
        <taxon>Cladoniaceae</taxon>
        <taxon>Cladonia</taxon>
    </lineage>
</organism>
<keyword evidence="1" id="KW-0812">Transmembrane</keyword>
<feature type="transmembrane region" description="Helical" evidence="1">
    <location>
        <begin position="133"/>
        <end position="154"/>
    </location>
</feature>
<protein>
    <submittedName>
        <fullName evidence="2">Uncharacterized protein</fullName>
    </submittedName>
</protein>
<keyword evidence="1" id="KW-1133">Transmembrane helix</keyword>
<reference evidence="2" key="1">
    <citation type="submission" date="2023-03" db="EMBL/GenBank/DDBJ databases">
        <title>Complete genome of Cladonia borealis.</title>
        <authorList>
            <person name="Park H."/>
        </authorList>
    </citation>
    <scope>NUCLEOTIDE SEQUENCE</scope>
    <source>
        <strain evidence="2">ANT050790</strain>
    </source>
</reference>